<evidence type="ECO:0008006" key="3">
    <source>
        <dbReference type="Google" id="ProtNLM"/>
    </source>
</evidence>
<accession>A0AAV1RRZ9</accession>
<dbReference type="EMBL" id="CAWUPB010001155">
    <property type="protein sequence ID" value="CAK7338635.1"/>
    <property type="molecule type" value="Genomic_DNA"/>
</dbReference>
<reference evidence="1 2" key="1">
    <citation type="submission" date="2024-01" db="EMBL/GenBank/DDBJ databases">
        <authorList>
            <person name="Waweru B."/>
        </authorList>
    </citation>
    <scope>NUCLEOTIDE SEQUENCE [LARGE SCALE GENOMIC DNA]</scope>
</reference>
<evidence type="ECO:0000313" key="2">
    <source>
        <dbReference type="Proteomes" id="UP001314170"/>
    </source>
</evidence>
<keyword evidence="2" id="KW-1185">Reference proteome</keyword>
<protein>
    <recommendedName>
        <fullName evidence="3">Ribosomal protein S15</fullName>
    </recommendedName>
</protein>
<evidence type="ECO:0000313" key="1">
    <source>
        <dbReference type="EMBL" id="CAK7338635.1"/>
    </source>
</evidence>
<dbReference type="AlphaFoldDB" id="A0AAV1RRZ9"/>
<feature type="non-terminal residue" evidence="1">
    <location>
        <position position="57"/>
    </location>
</feature>
<gene>
    <name evidence="1" type="ORF">DCAF_LOCUS13683</name>
</gene>
<dbReference type="Proteomes" id="UP001314170">
    <property type="component" value="Unassembled WGS sequence"/>
</dbReference>
<organism evidence="1 2">
    <name type="scientific">Dovyalis caffra</name>
    <dbReference type="NCBI Taxonomy" id="77055"/>
    <lineage>
        <taxon>Eukaryota</taxon>
        <taxon>Viridiplantae</taxon>
        <taxon>Streptophyta</taxon>
        <taxon>Embryophyta</taxon>
        <taxon>Tracheophyta</taxon>
        <taxon>Spermatophyta</taxon>
        <taxon>Magnoliopsida</taxon>
        <taxon>eudicotyledons</taxon>
        <taxon>Gunneridae</taxon>
        <taxon>Pentapetalae</taxon>
        <taxon>rosids</taxon>
        <taxon>fabids</taxon>
        <taxon>Malpighiales</taxon>
        <taxon>Salicaceae</taxon>
        <taxon>Flacourtieae</taxon>
        <taxon>Dovyalis</taxon>
    </lineage>
</organism>
<name>A0AAV1RRZ9_9ROSI</name>
<sequence length="57" mass="6751">MTDSKGRSGFRDRMPLDKITQYERIITNSIKPELLEELKSGLTDKKKKRTMFSIDFR</sequence>
<comment type="caution">
    <text evidence="1">The sequence shown here is derived from an EMBL/GenBank/DDBJ whole genome shotgun (WGS) entry which is preliminary data.</text>
</comment>
<proteinExistence type="predicted"/>